<accession>A0A098G5K6</accession>
<dbReference type="EMBL" id="LN614827">
    <property type="protein sequence ID" value="CEG57783.1"/>
    <property type="molecule type" value="Genomic_DNA"/>
</dbReference>
<reference evidence="2" key="1">
    <citation type="submission" date="2014-09" db="EMBL/GenBank/DDBJ databases">
        <authorList>
            <person name="Gomez-Valero L."/>
        </authorList>
    </citation>
    <scope>NUCLEOTIDE SEQUENCE [LARGE SCALE GENOMIC DNA]</scope>
    <source>
        <strain evidence="2">ATCC700992</strain>
    </source>
</reference>
<dbReference type="RefSeq" id="WP_045096221.1">
    <property type="nucleotide sequence ID" value="NZ_LN614827.1"/>
</dbReference>
<organism evidence="1 2">
    <name type="scientific">Legionella fallonii LLAP-10</name>
    <dbReference type="NCBI Taxonomy" id="1212491"/>
    <lineage>
        <taxon>Bacteria</taxon>
        <taxon>Pseudomonadati</taxon>
        <taxon>Pseudomonadota</taxon>
        <taxon>Gammaproteobacteria</taxon>
        <taxon>Legionellales</taxon>
        <taxon>Legionellaceae</taxon>
        <taxon>Legionella</taxon>
    </lineage>
</organism>
<sequence length="66" mass="7516">MQKLDTVSLKIEHLLVELAWCINDLQGFRQQLSIDDAKQADLSLSKLESLISFVRNHKNPIRLAAV</sequence>
<proteinExistence type="predicted"/>
<name>A0A098G5K6_9GAMM</name>
<dbReference type="STRING" id="1212491.LFA_2412"/>
<protein>
    <submittedName>
        <fullName evidence="1">Uncharacterized protein</fullName>
    </submittedName>
</protein>
<keyword evidence="2" id="KW-1185">Reference proteome</keyword>
<dbReference type="Proteomes" id="UP000032430">
    <property type="component" value="Chromosome I"/>
</dbReference>
<dbReference type="KEGG" id="lfa:LFA_2412"/>
<evidence type="ECO:0000313" key="1">
    <source>
        <dbReference type="EMBL" id="CEG57783.1"/>
    </source>
</evidence>
<dbReference type="HOGENOM" id="CLU_194505_0_0_6"/>
<evidence type="ECO:0000313" key="2">
    <source>
        <dbReference type="Proteomes" id="UP000032430"/>
    </source>
</evidence>
<dbReference type="AlphaFoldDB" id="A0A098G5K6"/>
<gene>
    <name evidence="1" type="ORF">LFA_2412</name>
</gene>
<dbReference type="OrthoDB" id="5642699at2"/>